<dbReference type="Proteomes" id="UP000271098">
    <property type="component" value="Unassembled WGS sequence"/>
</dbReference>
<name>A0A3P7RKC1_9BILA</name>
<organism evidence="1 2">
    <name type="scientific">Gongylonema pulchrum</name>
    <dbReference type="NCBI Taxonomy" id="637853"/>
    <lineage>
        <taxon>Eukaryota</taxon>
        <taxon>Metazoa</taxon>
        <taxon>Ecdysozoa</taxon>
        <taxon>Nematoda</taxon>
        <taxon>Chromadorea</taxon>
        <taxon>Rhabditida</taxon>
        <taxon>Spirurina</taxon>
        <taxon>Spiruromorpha</taxon>
        <taxon>Spiruroidea</taxon>
        <taxon>Gongylonematidae</taxon>
        <taxon>Gongylonema</taxon>
    </lineage>
</organism>
<accession>A0A3P7RKC1</accession>
<reference evidence="1 2" key="1">
    <citation type="submission" date="2018-11" db="EMBL/GenBank/DDBJ databases">
        <authorList>
            <consortium name="Pathogen Informatics"/>
        </authorList>
    </citation>
    <scope>NUCLEOTIDE SEQUENCE [LARGE SCALE GENOMIC DNA]</scope>
</reference>
<protein>
    <submittedName>
        <fullName evidence="1">Uncharacterized protein</fullName>
    </submittedName>
</protein>
<proteinExistence type="predicted"/>
<keyword evidence="2" id="KW-1185">Reference proteome</keyword>
<sequence length="63" mass="6935">MKQTTTKKDPYRSQRSMSLGSAAHESLLAAVASSSQGPIHTVDLSRPESGILFHFSFIILHHK</sequence>
<dbReference type="AlphaFoldDB" id="A0A3P7RKC1"/>
<dbReference type="EMBL" id="UYRT01103939">
    <property type="protein sequence ID" value="VDN43822.1"/>
    <property type="molecule type" value="Genomic_DNA"/>
</dbReference>
<evidence type="ECO:0000313" key="2">
    <source>
        <dbReference type="Proteomes" id="UP000271098"/>
    </source>
</evidence>
<gene>
    <name evidence="1" type="ORF">GPUH_LOCUS25148</name>
</gene>
<evidence type="ECO:0000313" key="1">
    <source>
        <dbReference type="EMBL" id="VDN43822.1"/>
    </source>
</evidence>